<dbReference type="Proteomes" id="UP000006755">
    <property type="component" value="Unassembled WGS sequence"/>
</dbReference>
<evidence type="ECO:0000313" key="3">
    <source>
        <dbReference type="EMBL" id="EKE75153.1"/>
    </source>
</evidence>
<keyword evidence="1" id="KW-0732">Signal</keyword>
<dbReference type="InterPro" id="IPR033900">
    <property type="entry name" value="Gram_neg_porin_domain"/>
</dbReference>
<dbReference type="PATRIC" id="fig|745411.4.peg.1525"/>
<feature type="chain" id="PRO_5003859298" description="Porin domain-containing protein" evidence="1">
    <location>
        <begin position="20"/>
        <end position="377"/>
    </location>
</feature>
<dbReference type="InterPro" id="IPR023614">
    <property type="entry name" value="Porin_dom_sf"/>
</dbReference>
<dbReference type="Gene3D" id="2.40.160.10">
    <property type="entry name" value="Porin"/>
    <property type="match status" value="1"/>
</dbReference>
<dbReference type="EMBL" id="AMRI01000009">
    <property type="protein sequence ID" value="EKE75153.1"/>
    <property type="molecule type" value="Genomic_DNA"/>
</dbReference>
<name>K2JIW2_9GAMM</name>
<dbReference type="RefSeq" id="WP_008484019.1">
    <property type="nucleotide sequence ID" value="NZ_AMRI01000009.1"/>
</dbReference>
<dbReference type="STRING" id="745411.B3C1_07751"/>
<evidence type="ECO:0000259" key="2">
    <source>
        <dbReference type="Pfam" id="PF13609"/>
    </source>
</evidence>
<keyword evidence="4" id="KW-1185">Reference proteome</keyword>
<dbReference type="eggNOG" id="COG3203">
    <property type="taxonomic scope" value="Bacteria"/>
</dbReference>
<dbReference type="Pfam" id="PF13609">
    <property type="entry name" value="Porin_4"/>
    <property type="match status" value="1"/>
</dbReference>
<feature type="signal peptide" evidence="1">
    <location>
        <begin position="1"/>
        <end position="19"/>
    </location>
</feature>
<reference evidence="3 4" key="1">
    <citation type="journal article" date="2012" name="J. Bacteriol.">
        <title>Genome Sequence of Gallaecimonas xiamenensis Type Strain 3-C-1.</title>
        <authorList>
            <person name="Lai Q."/>
            <person name="Wang L."/>
            <person name="Wang W."/>
            <person name="Shao Z."/>
        </authorList>
    </citation>
    <scope>NUCLEOTIDE SEQUENCE [LARGE SCALE GENOMIC DNA]</scope>
    <source>
        <strain evidence="3 4">3-C-1</strain>
    </source>
</reference>
<comment type="caution">
    <text evidence="3">The sequence shown here is derived from an EMBL/GenBank/DDBJ whole genome shotgun (WGS) entry which is preliminary data.</text>
</comment>
<evidence type="ECO:0000256" key="1">
    <source>
        <dbReference type="SAM" id="SignalP"/>
    </source>
</evidence>
<sequence length="377" mass="41188">MKKTALALALATLCGQAAADIRFNGFASIVAGQTLSSDETALGYDDDLSFKPDSLFALQAMADLGEGLTATAQIMAKGADDYDADLEWAYISYALNDDWKLHAGKLRAPLFRYSAFLDVGYAYTWLRPPQSVYGVPFNTIEGIRLDNTTFFGDWESNLKLYGGSYDGDISPNGVEGSGELKNALGASWEMTRDWLSLRGTYATAKVTFAPNDAESQQQLGALVAQLQGLGLTDLADGMVTEEDRGTFWGLGLGIDYQNLLFNAEFTHYQVDDALIPETDGWYASIGYRFDSVTPYYSYEKFDAKADRKSTANLPALLAGAVNAVYDLGRSESTTHTLGLRWDFHPSAAFKLEYNQIEDDLGSTEDAKLISAGIDLVF</sequence>
<dbReference type="SUPFAM" id="SSF56935">
    <property type="entry name" value="Porins"/>
    <property type="match status" value="1"/>
</dbReference>
<proteinExistence type="predicted"/>
<accession>K2JIW2</accession>
<protein>
    <recommendedName>
        <fullName evidence="2">Porin domain-containing protein</fullName>
    </recommendedName>
</protein>
<dbReference type="AlphaFoldDB" id="K2JIW2"/>
<dbReference type="OrthoDB" id="197869at2"/>
<feature type="domain" description="Porin" evidence="2">
    <location>
        <begin position="8"/>
        <end position="373"/>
    </location>
</feature>
<dbReference type="GO" id="GO:0016020">
    <property type="term" value="C:membrane"/>
    <property type="evidence" value="ECO:0007669"/>
    <property type="project" value="InterPro"/>
</dbReference>
<organism evidence="3 4">
    <name type="scientific">Gallaecimonas xiamenensis 3-C-1</name>
    <dbReference type="NCBI Taxonomy" id="745411"/>
    <lineage>
        <taxon>Bacteria</taxon>
        <taxon>Pseudomonadati</taxon>
        <taxon>Pseudomonadota</taxon>
        <taxon>Gammaproteobacteria</taxon>
        <taxon>Enterobacterales</taxon>
        <taxon>Gallaecimonadaceae</taxon>
        <taxon>Gallaecimonas</taxon>
    </lineage>
</organism>
<evidence type="ECO:0000313" key="4">
    <source>
        <dbReference type="Proteomes" id="UP000006755"/>
    </source>
</evidence>
<dbReference type="GO" id="GO:0015288">
    <property type="term" value="F:porin activity"/>
    <property type="evidence" value="ECO:0007669"/>
    <property type="project" value="InterPro"/>
</dbReference>
<gene>
    <name evidence="3" type="ORF">B3C1_07751</name>
</gene>